<gene>
    <name evidence="1" type="ORF">SAMN02745975_02870</name>
</gene>
<sequence>MSWEGCDLMALIPNAVPITIGQDVEVIEQKDMTSRTYKINFATGRVGGFVDGTDAMKQAILKIIQSERFQYLIYSWNYGIEMNSIAGKSYQVIASEIKRIIREALLEDRRITDVYNFKISQVNKRTMAVEFTASTVFGEVDIETEVSANV</sequence>
<dbReference type="STRING" id="1121919.SAMN02745975_02870"/>
<dbReference type="InterPro" id="IPR020288">
    <property type="entry name" value="Sheath_initiator"/>
</dbReference>
<reference evidence="2" key="1">
    <citation type="submission" date="2016-11" db="EMBL/GenBank/DDBJ databases">
        <authorList>
            <person name="Varghese N."/>
            <person name="Submissions S."/>
        </authorList>
    </citation>
    <scope>NUCLEOTIDE SEQUENCE [LARGE SCALE GENOMIC DNA]</scope>
    <source>
        <strain evidence="2">DSM 17957</strain>
    </source>
</reference>
<dbReference type="EMBL" id="FQZV01000041">
    <property type="protein sequence ID" value="SHJ78505.1"/>
    <property type="molecule type" value="Genomic_DNA"/>
</dbReference>
<evidence type="ECO:0000313" key="1">
    <source>
        <dbReference type="EMBL" id="SHJ78505.1"/>
    </source>
</evidence>
<protein>
    <recommendedName>
        <fullName evidence="3">DUF2634 domain-containing protein</fullName>
    </recommendedName>
</protein>
<keyword evidence="2" id="KW-1185">Reference proteome</keyword>
<organism evidence="1 2">
    <name type="scientific">Geosporobacter subterraneus DSM 17957</name>
    <dbReference type="NCBI Taxonomy" id="1121919"/>
    <lineage>
        <taxon>Bacteria</taxon>
        <taxon>Bacillati</taxon>
        <taxon>Bacillota</taxon>
        <taxon>Clostridia</taxon>
        <taxon>Peptostreptococcales</taxon>
        <taxon>Thermotaleaceae</taxon>
        <taxon>Geosporobacter</taxon>
    </lineage>
</organism>
<proteinExistence type="predicted"/>
<evidence type="ECO:0000313" key="2">
    <source>
        <dbReference type="Proteomes" id="UP000184536"/>
    </source>
</evidence>
<name>A0A1M6M4V6_9FIRM</name>
<dbReference type="AlphaFoldDB" id="A0A1M6M4V6"/>
<evidence type="ECO:0008006" key="3">
    <source>
        <dbReference type="Google" id="ProtNLM"/>
    </source>
</evidence>
<accession>A0A1M6M4V6</accession>
<dbReference type="Proteomes" id="UP000184536">
    <property type="component" value="Unassembled WGS sequence"/>
</dbReference>
<dbReference type="Pfam" id="PF10934">
    <property type="entry name" value="Sheath_initiator"/>
    <property type="match status" value="1"/>
</dbReference>